<dbReference type="EMBL" id="JAPWTJ010000770">
    <property type="protein sequence ID" value="KAJ8975756.1"/>
    <property type="molecule type" value="Genomic_DNA"/>
</dbReference>
<gene>
    <name evidence="1" type="ORF">NQ317_002501</name>
</gene>
<organism evidence="1 2">
    <name type="scientific">Molorchus minor</name>
    <dbReference type="NCBI Taxonomy" id="1323400"/>
    <lineage>
        <taxon>Eukaryota</taxon>
        <taxon>Metazoa</taxon>
        <taxon>Ecdysozoa</taxon>
        <taxon>Arthropoda</taxon>
        <taxon>Hexapoda</taxon>
        <taxon>Insecta</taxon>
        <taxon>Pterygota</taxon>
        <taxon>Neoptera</taxon>
        <taxon>Endopterygota</taxon>
        <taxon>Coleoptera</taxon>
        <taxon>Polyphaga</taxon>
        <taxon>Cucujiformia</taxon>
        <taxon>Chrysomeloidea</taxon>
        <taxon>Cerambycidae</taxon>
        <taxon>Lamiinae</taxon>
        <taxon>Monochamini</taxon>
        <taxon>Molorchus</taxon>
    </lineage>
</organism>
<evidence type="ECO:0000313" key="2">
    <source>
        <dbReference type="Proteomes" id="UP001162164"/>
    </source>
</evidence>
<dbReference type="Proteomes" id="UP001162164">
    <property type="component" value="Unassembled WGS sequence"/>
</dbReference>
<sequence>MRVSTCAREALSIKPTSFGFILCADSMTLFTKKVFFSRNAIMNFHNNHVQAEKTLQEVGGARSHHLSLSTRRDIVNKSVEALSVVFISLSLPFIIKFASTSIDLLSISFIEKTTYNPIV</sequence>
<proteinExistence type="predicted"/>
<comment type="caution">
    <text evidence="1">The sequence shown here is derived from an EMBL/GenBank/DDBJ whole genome shotgun (WGS) entry which is preliminary data.</text>
</comment>
<reference evidence="1" key="1">
    <citation type="journal article" date="2023" name="Insect Mol. Biol.">
        <title>Genome sequencing provides insights into the evolution of gene families encoding plant cell wall-degrading enzymes in longhorned beetles.</title>
        <authorList>
            <person name="Shin N.R."/>
            <person name="Okamura Y."/>
            <person name="Kirsch R."/>
            <person name="Pauchet Y."/>
        </authorList>
    </citation>
    <scope>NUCLEOTIDE SEQUENCE</scope>
    <source>
        <strain evidence="1">MMC_N1</strain>
    </source>
</reference>
<name>A0ABQ9JC47_9CUCU</name>
<evidence type="ECO:0000313" key="1">
    <source>
        <dbReference type="EMBL" id="KAJ8975756.1"/>
    </source>
</evidence>
<keyword evidence="2" id="KW-1185">Reference proteome</keyword>
<accession>A0ABQ9JC47</accession>
<protein>
    <submittedName>
        <fullName evidence="1">Uncharacterized protein</fullName>
    </submittedName>
</protein>